<proteinExistence type="predicted"/>
<evidence type="ECO:0000313" key="1">
    <source>
        <dbReference type="EMBL" id="PMD22259.1"/>
    </source>
</evidence>
<accession>A0A2J6Q7L4</accession>
<reference evidence="1 2" key="1">
    <citation type="submission" date="2016-05" db="EMBL/GenBank/DDBJ databases">
        <title>A degradative enzymes factory behind the ericoid mycorrhizal symbiosis.</title>
        <authorList>
            <consortium name="DOE Joint Genome Institute"/>
            <person name="Martino E."/>
            <person name="Morin E."/>
            <person name="Grelet G."/>
            <person name="Kuo A."/>
            <person name="Kohler A."/>
            <person name="Daghino S."/>
            <person name="Barry K."/>
            <person name="Choi C."/>
            <person name="Cichocki N."/>
            <person name="Clum A."/>
            <person name="Copeland A."/>
            <person name="Hainaut M."/>
            <person name="Haridas S."/>
            <person name="Labutti K."/>
            <person name="Lindquist E."/>
            <person name="Lipzen A."/>
            <person name="Khouja H.-R."/>
            <person name="Murat C."/>
            <person name="Ohm R."/>
            <person name="Olson A."/>
            <person name="Spatafora J."/>
            <person name="Veneault-Fourrey C."/>
            <person name="Henrissat B."/>
            <person name="Grigoriev I."/>
            <person name="Martin F."/>
            <person name="Perotto S."/>
        </authorList>
    </citation>
    <scope>NUCLEOTIDE SEQUENCE [LARGE SCALE GENOMIC DNA]</scope>
    <source>
        <strain evidence="1 2">UAMH 7357</strain>
    </source>
</reference>
<dbReference type="AlphaFoldDB" id="A0A2J6Q7L4"/>
<dbReference type="EMBL" id="KZ613478">
    <property type="protein sequence ID" value="PMD22259.1"/>
    <property type="molecule type" value="Genomic_DNA"/>
</dbReference>
<gene>
    <name evidence="1" type="ORF">NA56DRAFT_658181</name>
</gene>
<name>A0A2J6Q7L4_9HELO</name>
<dbReference type="Proteomes" id="UP000235672">
    <property type="component" value="Unassembled WGS sequence"/>
</dbReference>
<protein>
    <submittedName>
        <fullName evidence="1">Uncharacterized protein</fullName>
    </submittedName>
</protein>
<dbReference type="OrthoDB" id="4926491at2759"/>
<keyword evidence="2" id="KW-1185">Reference proteome</keyword>
<sequence length="347" mass="38621">MAALPTRIRQNVRDHITSPTSPLVLKTTALTKTLGYPITLDPEWAMLWKTLQVSYPDNSSFVPSIATVIMAWCDAFTSWLESEENEEPVEKWLDALKSKNRLEIVIEISAKSNRPVTVWRANKSVFVIALPKGKIPYESTVLAGFASDLLALFTASPMMVATDSDNTLGTKIQAAEEADDWADLDLGSPENHTVVPSRHKLASSGRVDTEQDWIPDLIPDLATIPRPEELTRKPPYWIMVRQESRQIVVIQGSHAPSLACLDEYLKRWCRGEVGRSDRPPVVEIKLQESAFGLGLLHDTITLEAIRGREVTAILILVFVESVLGYTPVLSSGSAGSVWEFKRTKGFR</sequence>
<evidence type="ECO:0000313" key="2">
    <source>
        <dbReference type="Proteomes" id="UP000235672"/>
    </source>
</evidence>
<organism evidence="1 2">
    <name type="scientific">Hyaloscypha hepaticicola</name>
    <dbReference type="NCBI Taxonomy" id="2082293"/>
    <lineage>
        <taxon>Eukaryota</taxon>
        <taxon>Fungi</taxon>
        <taxon>Dikarya</taxon>
        <taxon>Ascomycota</taxon>
        <taxon>Pezizomycotina</taxon>
        <taxon>Leotiomycetes</taxon>
        <taxon>Helotiales</taxon>
        <taxon>Hyaloscyphaceae</taxon>
        <taxon>Hyaloscypha</taxon>
    </lineage>
</organism>